<dbReference type="PRINTS" id="PR00988">
    <property type="entry name" value="URIDINKINASE"/>
</dbReference>
<comment type="pathway">
    <text evidence="1">Pyrimidine metabolism; UMP biosynthesis via salvage pathway; UMP from uridine: step 1/1.</text>
</comment>
<evidence type="ECO:0000256" key="3">
    <source>
        <dbReference type="ARBA" id="ARBA00022679"/>
    </source>
</evidence>
<dbReference type="EC" id="2.7.1.48" evidence="2"/>
<dbReference type="Proteomes" id="UP000557717">
    <property type="component" value="Unassembled WGS sequence"/>
</dbReference>
<dbReference type="InterPro" id="IPR006083">
    <property type="entry name" value="PRK/URK"/>
</dbReference>
<evidence type="ECO:0000259" key="6">
    <source>
        <dbReference type="Pfam" id="PF00485"/>
    </source>
</evidence>
<dbReference type="EMBL" id="JACHFD010000004">
    <property type="protein sequence ID" value="MBB5350875.1"/>
    <property type="molecule type" value="Genomic_DNA"/>
</dbReference>
<dbReference type="UniPathway" id="UPA00574">
    <property type="reaction ID" value="UER00637"/>
</dbReference>
<dbReference type="RefSeq" id="WP_184016546.1">
    <property type="nucleotide sequence ID" value="NZ_JACHFD010000004.1"/>
</dbReference>
<dbReference type="GO" id="GO:0005524">
    <property type="term" value="F:ATP binding"/>
    <property type="evidence" value="ECO:0007669"/>
    <property type="project" value="InterPro"/>
</dbReference>
<keyword evidence="4" id="KW-0547">Nucleotide-binding</keyword>
<dbReference type="SUPFAM" id="SSF52540">
    <property type="entry name" value="P-loop containing nucleoside triphosphate hydrolases"/>
    <property type="match status" value="1"/>
</dbReference>
<sequence>MSPVRLIAIAGGSGSGKSRLAASLHQALLPDAVILTLDHFYQDLSHLDPDTRAATNFDDPGTIDWPAVESALQSLTQRQPAEIPDYDFCTHTRRTATQRVEPATFLILDGLWPLTRPTIRHTATLRLFVDCPADLRLTRRIARDTVERGRSEDSIRRQCAEHVEPMHRLHVQPQAELADLVLVSPLDESDLATVLARLMSA</sequence>
<accession>A0A840UYR2</accession>
<reference evidence="7 8" key="1">
    <citation type="submission" date="2020-08" db="EMBL/GenBank/DDBJ databases">
        <title>Genomic Encyclopedia of Type Strains, Phase IV (KMG-IV): sequencing the most valuable type-strain genomes for metagenomic binning, comparative biology and taxonomic classification.</title>
        <authorList>
            <person name="Goeker M."/>
        </authorList>
    </citation>
    <scope>NUCLEOTIDE SEQUENCE [LARGE SCALE GENOMIC DNA]</scope>
    <source>
        <strain evidence="7 8">YC6886</strain>
    </source>
</reference>
<keyword evidence="5 7" id="KW-0418">Kinase</keyword>
<name>A0A840UYR2_9BACT</name>
<dbReference type="InterPro" id="IPR027417">
    <property type="entry name" value="P-loop_NTPase"/>
</dbReference>
<dbReference type="GO" id="GO:0004849">
    <property type="term" value="F:uridine kinase activity"/>
    <property type="evidence" value="ECO:0007669"/>
    <property type="project" value="UniProtKB-EC"/>
</dbReference>
<proteinExistence type="predicted"/>
<keyword evidence="8" id="KW-1185">Reference proteome</keyword>
<keyword evidence="3 7" id="KW-0808">Transferase</keyword>
<comment type="caution">
    <text evidence="7">The sequence shown here is derived from an EMBL/GenBank/DDBJ whole genome shotgun (WGS) entry which is preliminary data.</text>
</comment>
<dbReference type="Gene3D" id="3.40.50.300">
    <property type="entry name" value="P-loop containing nucleotide triphosphate hydrolases"/>
    <property type="match status" value="1"/>
</dbReference>
<protein>
    <recommendedName>
        <fullName evidence="2">uridine/cytidine kinase</fullName>
        <ecNumber evidence="2">2.7.1.48</ecNumber>
    </recommendedName>
</protein>
<dbReference type="Pfam" id="PF00485">
    <property type="entry name" value="PRK"/>
    <property type="match status" value="1"/>
</dbReference>
<dbReference type="PANTHER" id="PTHR10285">
    <property type="entry name" value="URIDINE KINASE"/>
    <property type="match status" value="1"/>
</dbReference>
<dbReference type="AlphaFoldDB" id="A0A840UYR2"/>
<evidence type="ECO:0000256" key="4">
    <source>
        <dbReference type="ARBA" id="ARBA00022741"/>
    </source>
</evidence>
<evidence type="ECO:0000256" key="1">
    <source>
        <dbReference type="ARBA" id="ARBA00004690"/>
    </source>
</evidence>
<feature type="domain" description="Phosphoribulokinase/uridine kinase" evidence="6">
    <location>
        <begin position="6"/>
        <end position="182"/>
    </location>
</feature>
<dbReference type="GO" id="GO:0044206">
    <property type="term" value="P:UMP salvage"/>
    <property type="evidence" value="ECO:0007669"/>
    <property type="project" value="UniProtKB-UniPathway"/>
</dbReference>
<gene>
    <name evidence="7" type="ORF">HNR46_001109</name>
</gene>
<evidence type="ECO:0000313" key="8">
    <source>
        <dbReference type="Proteomes" id="UP000557717"/>
    </source>
</evidence>
<evidence type="ECO:0000256" key="5">
    <source>
        <dbReference type="ARBA" id="ARBA00022777"/>
    </source>
</evidence>
<evidence type="ECO:0000313" key="7">
    <source>
        <dbReference type="EMBL" id="MBB5350875.1"/>
    </source>
</evidence>
<evidence type="ECO:0000256" key="2">
    <source>
        <dbReference type="ARBA" id="ARBA00012137"/>
    </source>
</evidence>
<dbReference type="InterPro" id="IPR000764">
    <property type="entry name" value="Uridine_kinase-like"/>
</dbReference>
<organism evidence="7 8">
    <name type="scientific">Haloferula luteola</name>
    <dbReference type="NCBI Taxonomy" id="595692"/>
    <lineage>
        <taxon>Bacteria</taxon>
        <taxon>Pseudomonadati</taxon>
        <taxon>Verrucomicrobiota</taxon>
        <taxon>Verrucomicrobiia</taxon>
        <taxon>Verrucomicrobiales</taxon>
        <taxon>Verrucomicrobiaceae</taxon>
        <taxon>Haloferula</taxon>
    </lineage>
</organism>
<dbReference type="CDD" id="cd02023">
    <property type="entry name" value="UMPK"/>
    <property type="match status" value="1"/>
</dbReference>